<feature type="non-terminal residue" evidence="2">
    <location>
        <position position="1"/>
    </location>
</feature>
<evidence type="ECO:0000313" key="2">
    <source>
        <dbReference type="EMBL" id="GFD60590.1"/>
    </source>
</evidence>
<evidence type="ECO:0000256" key="1">
    <source>
        <dbReference type="SAM" id="MobiDB-lite"/>
    </source>
</evidence>
<reference evidence="2" key="1">
    <citation type="journal article" date="2019" name="Sci. Rep.">
        <title>Draft genome of Tanacetum cinerariifolium, the natural source of mosquito coil.</title>
        <authorList>
            <person name="Yamashiro T."/>
            <person name="Shiraishi A."/>
            <person name="Satake H."/>
            <person name="Nakayama K."/>
        </authorList>
    </citation>
    <scope>NUCLEOTIDE SEQUENCE</scope>
</reference>
<sequence length="80" mass="7761">GRFRHVGGRVHGDDIVDGELGLVGVAVAGGAAHGAGEGSQAHVGEGLAVAEAAQVEGGEVEGTADRPGQVHEDVVDDAVG</sequence>
<feature type="non-terminal residue" evidence="2">
    <location>
        <position position="80"/>
    </location>
</feature>
<organism evidence="2">
    <name type="scientific">Tanacetum cinerariifolium</name>
    <name type="common">Dalmatian daisy</name>
    <name type="synonym">Chrysanthemum cinerariifolium</name>
    <dbReference type="NCBI Taxonomy" id="118510"/>
    <lineage>
        <taxon>Eukaryota</taxon>
        <taxon>Viridiplantae</taxon>
        <taxon>Streptophyta</taxon>
        <taxon>Embryophyta</taxon>
        <taxon>Tracheophyta</taxon>
        <taxon>Spermatophyta</taxon>
        <taxon>Magnoliopsida</taxon>
        <taxon>eudicotyledons</taxon>
        <taxon>Gunneridae</taxon>
        <taxon>Pentapetalae</taxon>
        <taxon>asterids</taxon>
        <taxon>campanulids</taxon>
        <taxon>Asterales</taxon>
        <taxon>Asteraceae</taxon>
        <taxon>Asteroideae</taxon>
        <taxon>Anthemideae</taxon>
        <taxon>Anthemidinae</taxon>
        <taxon>Tanacetum</taxon>
    </lineage>
</organism>
<protein>
    <submittedName>
        <fullName evidence="2">Uncharacterized protein</fullName>
    </submittedName>
</protein>
<proteinExistence type="predicted"/>
<accession>A0A699XQL4</accession>
<gene>
    <name evidence="2" type="ORF">Tci_932559</name>
</gene>
<name>A0A699XQL4_TANCI</name>
<dbReference type="AlphaFoldDB" id="A0A699XQL4"/>
<feature type="region of interest" description="Disordered" evidence="1">
    <location>
        <begin position="54"/>
        <end position="80"/>
    </location>
</feature>
<comment type="caution">
    <text evidence="2">The sequence shown here is derived from an EMBL/GenBank/DDBJ whole genome shotgun (WGS) entry which is preliminary data.</text>
</comment>
<dbReference type="EMBL" id="BKCJ011879895">
    <property type="protein sequence ID" value="GFD60590.1"/>
    <property type="molecule type" value="Genomic_DNA"/>
</dbReference>